<feature type="compositionally biased region" description="Basic and acidic residues" evidence="9">
    <location>
        <begin position="155"/>
        <end position="170"/>
    </location>
</feature>
<feature type="repeat" description="TPR" evidence="7">
    <location>
        <begin position="521"/>
        <end position="554"/>
    </location>
</feature>
<keyword evidence="5 8" id="KW-0342">GTP-binding</keyword>
<evidence type="ECO:0000259" key="10">
    <source>
        <dbReference type="PROSITE" id="PS50823"/>
    </source>
</evidence>
<dbReference type="SMART" id="SM00028">
    <property type="entry name" value="TPR"/>
    <property type="match status" value="3"/>
</dbReference>
<dbReference type="InterPro" id="IPR004044">
    <property type="entry name" value="KH_dom_type_2"/>
</dbReference>
<dbReference type="Gene3D" id="3.30.300.20">
    <property type="match status" value="1"/>
</dbReference>
<dbReference type="PANTHER" id="PTHR42698">
    <property type="entry name" value="GTPASE ERA"/>
    <property type="match status" value="1"/>
</dbReference>
<dbReference type="CDD" id="cd06466">
    <property type="entry name" value="p23_CS_SGT1_like"/>
    <property type="match status" value="1"/>
</dbReference>
<dbReference type="EMBL" id="JH159154">
    <property type="protein sequence ID" value="EGZ17750.1"/>
    <property type="molecule type" value="Genomic_DNA"/>
</dbReference>
<dbReference type="InterPro" id="IPR030388">
    <property type="entry name" value="G_ERA_dom"/>
</dbReference>
<keyword evidence="3 8" id="KW-0547">Nucleotide-binding</keyword>
<keyword evidence="7" id="KW-0802">TPR repeat</keyword>
<dbReference type="Pfam" id="PF04969">
    <property type="entry name" value="CS"/>
    <property type="match status" value="1"/>
</dbReference>
<gene>
    <name evidence="13" type="ORF">PHYSODRAFT_498024</name>
</gene>
<dbReference type="GeneID" id="20657513"/>
<dbReference type="Proteomes" id="UP000002640">
    <property type="component" value="Unassembled WGS sequence"/>
</dbReference>
<dbReference type="OMA" id="SHEYVQT"/>
<comment type="similarity">
    <text evidence="2">Belongs to the SGT1 family.</text>
</comment>
<evidence type="ECO:0000313" key="13">
    <source>
        <dbReference type="EMBL" id="EGZ17750.1"/>
    </source>
</evidence>
<dbReference type="NCBIfam" id="TIGR00436">
    <property type="entry name" value="era"/>
    <property type="match status" value="1"/>
</dbReference>
<dbReference type="PANTHER" id="PTHR42698:SF2">
    <property type="entry name" value="GTPASE ERA-LIKE, CHLOROPLASTIC"/>
    <property type="match status" value="1"/>
</dbReference>
<dbReference type="HAMAP" id="MF_00367">
    <property type="entry name" value="GTPase_Era"/>
    <property type="match status" value="1"/>
</dbReference>
<dbReference type="Gene3D" id="2.60.40.790">
    <property type="match status" value="1"/>
</dbReference>
<evidence type="ECO:0000256" key="5">
    <source>
        <dbReference type="ARBA" id="ARBA00023134"/>
    </source>
</evidence>
<evidence type="ECO:0000256" key="2">
    <source>
        <dbReference type="ARBA" id="ARBA00008509"/>
    </source>
</evidence>
<dbReference type="SMR" id="G4ZJ86"/>
<sequence>MELLLRRAASSASALPQGRLLVATYRSKRSQAKREAFRVASGLPVNDKKKNKEQRRSQRKPQRHEPAPRVEEPPRPTLEEIDREWAKMRLRTMVVPPAVMPARTRKEIENKRRMRRLGLLPDEDEEEGDGTGASDPRNTGYVGKREAPSNPLHFYDGRQSRAEKQAEAERYRTTGRLPARRPVSMKDKQFTNITPAPDNVVEREFMIPDEPPNPKALDLAVIGRPNAGKSSIMNRLLNVTVSAVSPKYNTTRDRILGIYTEGDAQLSFYDTPGLIKPKETHEYVQTLVTTAAETLQGVDLSLLVVDSVKRLDDAALQALEKVLTTSAQVCSPTMLVMNKFDLVGKREKINLDYKVKELSQMIEEIYGKHYDAEGASLNIDPLAYIGDNCVKVSAMKGYGMDNLKKTLLSLAVDRPWSYHSSMHSDMSDLDLVAEIIREKLFRRFNKELPYTFEQENVGWTKFKDKSIRIDQDIFVPAARVRKMVVGHNGDTIRSVGMAARDEIEQLLKRKVHLYLNVRKSAMEFKHEGNALFVDEAYEEAARCYSRALETQPQDADALSKRAAAFLKLHKLREAAADASRATELDATLHMAHLRHGVAQFELEKYAEAKRAFQRGKEAAPKGNEALLKRFQTWIRKCDAELDSDGEAELVIPDDPAPVKALTPNNQSAAVVAPLPSGTHVTVSILQKKLAQEDVEVTMEPKKLLVRVKLDGEVVEAFNEALFDEIVPAESSYKVLGTKVELKLKKNSNGMHWDKLEEVVYQTGTQVVTGPAAVFEAKPESVPRPYASARDWNQIERAIGEELEAEKPEGEEAMQKLFRDIYAKADENTRKAMNKSFQTSGGTVLSTNWKEVADKDYEKERTAPNGMEWKKWG</sequence>
<dbReference type="GO" id="GO:0005525">
    <property type="term" value="F:GTP binding"/>
    <property type="evidence" value="ECO:0007669"/>
    <property type="project" value="UniProtKB-KW"/>
</dbReference>
<dbReference type="GO" id="GO:0000028">
    <property type="term" value="P:ribosomal small subunit assembly"/>
    <property type="evidence" value="ECO:0007669"/>
    <property type="project" value="TreeGrafter"/>
</dbReference>
<protein>
    <submittedName>
        <fullName evidence="13">Uncharacterized protein</fullName>
    </submittedName>
</protein>
<name>G4ZJ86_PHYSP</name>
<dbReference type="Gene3D" id="1.25.40.10">
    <property type="entry name" value="Tetratricopeptide repeat domain"/>
    <property type="match status" value="1"/>
</dbReference>
<dbReference type="PROSITE" id="PS51203">
    <property type="entry name" value="CS"/>
    <property type="match status" value="1"/>
</dbReference>
<keyword evidence="14" id="KW-1185">Reference proteome</keyword>
<dbReference type="InterPro" id="IPR011990">
    <property type="entry name" value="TPR-like_helical_dom_sf"/>
</dbReference>
<dbReference type="Gene3D" id="3.40.50.300">
    <property type="entry name" value="P-loop containing nucleotide triphosphate hydrolases"/>
    <property type="match status" value="1"/>
</dbReference>
<proteinExistence type="inferred from homology"/>
<dbReference type="STRING" id="1094619.G4ZJ86"/>
<dbReference type="InterPro" id="IPR006073">
    <property type="entry name" value="GTP-bd"/>
</dbReference>
<dbReference type="InterPro" id="IPR009019">
    <property type="entry name" value="KH_sf_prok-type"/>
</dbReference>
<dbReference type="FunFam" id="1.25.40.10:FF:003511">
    <property type="entry name" value="stress-induced-phosphoprotein 1-like isoform X2"/>
    <property type="match status" value="1"/>
</dbReference>
<dbReference type="Pfam" id="PF13414">
    <property type="entry name" value="TPR_11"/>
    <property type="match status" value="1"/>
</dbReference>
<evidence type="ECO:0000256" key="7">
    <source>
        <dbReference type="PROSITE-ProRule" id="PRU00339"/>
    </source>
</evidence>
<feature type="domain" description="SGS" evidence="11">
    <location>
        <begin position="780"/>
        <end position="872"/>
    </location>
</feature>
<dbReference type="GO" id="GO:0043024">
    <property type="term" value="F:ribosomal small subunit binding"/>
    <property type="evidence" value="ECO:0007669"/>
    <property type="project" value="TreeGrafter"/>
</dbReference>
<dbReference type="PROSITE" id="PS50823">
    <property type="entry name" value="KH_TYPE_2"/>
    <property type="match status" value="1"/>
</dbReference>
<dbReference type="CDD" id="cd22534">
    <property type="entry name" value="KH-II_Era"/>
    <property type="match status" value="1"/>
</dbReference>
<dbReference type="AlphaFoldDB" id="G4ZJ86"/>
<dbReference type="InterPro" id="IPR005225">
    <property type="entry name" value="Small_GTP-bd"/>
</dbReference>
<dbReference type="SUPFAM" id="SSF48452">
    <property type="entry name" value="TPR-like"/>
    <property type="match status" value="1"/>
</dbReference>
<dbReference type="CDD" id="cd04163">
    <property type="entry name" value="Era"/>
    <property type="match status" value="1"/>
</dbReference>
<dbReference type="InterPro" id="IPR007052">
    <property type="entry name" value="CS_dom"/>
</dbReference>
<feature type="domain" description="CS" evidence="12">
    <location>
        <begin position="660"/>
        <end position="756"/>
    </location>
</feature>
<evidence type="ECO:0000256" key="6">
    <source>
        <dbReference type="PROSITE-ProRule" id="PRU00118"/>
    </source>
</evidence>
<evidence type="ECO:0000313" key="14">
    <source>
        <dbReference type="Proteomes" id="UP000002640"/>
    </source>
</evidence>
<dbReference type="InterPro" id="IPR019734">
    <property type="entry name" value="TPR_rpt"/>
</dbReference>
<dbReference type="Pfam" id="PF01926">
    <property type="entry name" value="MMR_HSR1"/>
    <property type="match status" value="1"/>
</dbReference>
<feature type="compositionally biased region" description="Basic and acidic residues" evidence="9">
    <location>
        <begin position="46"/>
        <end position="56"/>
    </location>
</feature>
<feature type="domain" description="KH type-2" evidence="10">
    <location>
        <begin position="444"/>
        <end position="521"/>
    </location>
</feature>
<dbReference type="PROSITE" id="PS50005">
    <property type="entry name" value="TPR"/>
    <property type="match status" value="1"/>
</dbReference>
<dbReference type="NCBIfam" id="TIGR00231">
    <property type="entry name" value="small_GTP"/>
    <property type="match status" value="1"/>
</dbReference>
<accession>G4ZJ86</accession>
<organism evidence="13 14">
    <name type="scientific">Phytophthora sojae (strain P6497)</name>
    <name type="common">Soybean stem and root rot agent</name>
    <name type="synonym">Phytophthora megasperma f. sp. glycines</name>
    <dbReference type="NCBI Taxonomy" id="1094619"/>
    <lineage>
        <taxon>Eukaryota</taxon>
        <taxon>Sar</taxon>
        <taxon>Stramenopiles</taxon>
        <taxon>Oomycota</taxon>
        <taxon>Peronosporomycetes</taxon>
        <taxon>Peronosporales</taxon>
        <taxon>Peronosporaceae</taxon>
        <taxon>Phytophthora</taxon>
    </lineage>
</organism>
<feature type="region of interest" description="Disordered" evidence="9">
    <location>
        <begin position="28"/>
        <end position="79"/>
    </location>
</feature>
<keyword evidence="4 6" id="KW-0694">RNA-binding</keyword>
<dbReference type="InterPro" id="IPR008978">
    <property type="entry name" value="HSP20-like_chaperone"/>
</dbReference>
<feature type="compositionally biased region" description="Basic and acidic residues" evidence="9">
    <location>
        <begin position="63"/>
        <end position="79"/>
    </location>
</feature>
<evidence type="ECO:0000256" key="3">
    <source>
        <dbReference type="ARBA" id="ARBA00022741"/>
    </source>
</evidence>
<evidence type="ECO:0000256" key="9">
    <source>
        <dbReference type="SAM" id="MobiDB-lite"/>
    </source>
</evidence>
<dbReference type="RefSeq" id="XP_009526808.1">
    <property type="nucleotide sequence ID" value="XM_009528513.1"/>
</dbReference>
<reference evidence="13 14" key="1">
    <citation type="journal article" date="2006" name="Science">
        <title>Phytophthora genome sequences uncover evolutionary origins and mechanisms of pathogenesis.</title>
        <authorList>
            <person name="Tyler B.M."/>
            <person name="Tripathy S."/>
            <person name="Zhang X."/>
            <person name="Dehal P."/>
            <person name="Jiang R.H."/>
            <person name="Aerts A."/>
            <person name="Arredondo F.D."/>
            <person name="Baxter L."/>
            <person name="Bensasson D."/>
            <person name="Beynon J.L."/>
            <person name="Chapman J."/>
            <person name="Damasceno C.M."/>
            <person name="Dorrance A.E."/>
            <person name="Dou D."/>
            <person name="Dickerman A.W."/>
            <person name="Dubchak I.L."/>
            <person name="Garbelotto M."/>
            <person name="Gijzen M."/>
            <person name="Gordon S.G."/>
            <person name="Govers F."/>
            <person name="Grunwald N.J."/>
            <person name="Huang W."/>
            <person name="Ivors K.L."/>
            <person name="Jones R.W."/>
            <person name="Kamoun S."/>
            <person name="Krampis K."/>
            <person name="Lamour K.H."/>
            <person name="Lee M.K."/>
            <person name="McDonald W.H."/>
            <person name="Medina M."/>
            <person name="Meijer H.J."/>
            <person name="Nordberg E.K."/>
            <person name="Maclean D.J."/>
            <person name="Ospina-Giraldo M.D."/>
            <person name="Morris P.F."/>
            <person name="Phuntumart V."/>
            <person name="Putnam N.H."/>
            <person name="Rash S."/>
            <person name="Rose J.K."/>
            <person name="Sakihama Y."/>
            <person name="Salamov A.A."/>
            <person name="Savidor A."/>
            <person name="Scheuring C.F."/>
            <person name="Smith B.M."/>
            <person name="Sobral B.W."/>
            <person name="Terry A."/>
            <person name="Torto-Alalibo T.A."/>
            <person name="Win J."/>
            <person name="Xu Z."/>
            <person name="Zhang H."/>
            <person name="Grigoriev I.V."/>
            <person name="Rokhsar D.S."/>
            <person name="Boore J.L."/>
        </authorList>
    </citation>
    <scope>NUCLEOTIDE SEQUENCE [LARGE SCALE GENOMIC DNA]</scope>
    <source>
        <strain evidence="13 14">P6497</strain>
    </source>
</reference>
<dbReference type="GO" id="GO:0019843">
    <property type="term" value="F:rRNA binding"/>
    <property type="evidence" value="ECO:0007669"/>
    <property type="project" value="TreeGrafter"/>
</dbReference>
<dbReference type="Pfam" id="PF05002">
    <property type="entry name" value="SGS"/>
    <property type="match status" value="1"/>
</dbReference>
<dbReference type="InParanoid" id="G4ZJ86"/>
<dbReference type="KEGG" id="psoj:PHYSODRAFT_498024"/>
<evidence type="ECO:0000256" key="4">
    <source>
        <dbReference type="ARBA" id="ARBA00022884"/>
    </source>
</evidence>
<dbReference type="InterPro" id="IPR005662">
    <property type="entry name" value="GTPase_Era-like"/>
</dbReference>
<dbReference type="PROSITE" id="PS51048">
    <property type="entry name" value="SGS"/>
    <property type="match status" value="1"/>
</dbReference>
<evidence type="ECO:0000256" key="1">
    <source>
        <dbReference type="ARBA" id="ARBA00007921"/>
    </source>
</evidence>
<dbReference type="InterPro" id="IPR027417">
    <property type="entry name" value="P-loop_NTPase"/>
</dbReference>
<comment type="similarity">
    <text evidence="1 8">Belongs to the TRAFAC class TrmE-Era-EngA-EngB-Septin-like GTPase superfamily. Era GTPase family.</text>
</comment>
<evidence type="ECO:0000256" key="8">
    <source>
        <dbReference type="RuleBase" id="RU003761"/>
    </source>
</evidence>
<dbReference type="SUPFAM" id="SSF54814">
    <property type="entry name" value="Prokaryotic type KH domain (KH-domain type II)"/>
    <property type="match status" value="1"/>
</dbReference>
<dbReference type="InterPro" id="IPR007699">
    <property type="entry name" value="SGS_dom"/>
</dbReference>
<dbReference type="SUPFAM" id="SSF52540">
    <property type="entry name" value="P-loop containing nucleoside triphosphate hydrolases"/>
    <property type="match status" value="1"/>
</dbReference>
<dbReference type="SUPFAM" id="SSF49764">
    <property type="entry name" value="HSP20-like chaperones"/>
    <property type="match status" value="1"/>
</dbReference>
<evidence type="ECO:0000259" key="12">
    <source>
        <dbReference type="PROSITE" id="PS51203"/>
    </source>
</evidence>
<dbReference type="InterPro" id="IPR015946">
    <property type="entry name" value="KH_dom-like_a/b"/>
</dbReference>
<feature type="region of interest" description="Disordered" evidence="9">
    <location>
        <begin position="105"/>
        <end position="170"/>
    </location>
</feature>
<evidence type="ECO:0000259" key="11">
    <source>
        <dbReference type="PROSITE" id="PS51048"/>
    </source>
</evidence>
<dbReference type="Pfam" id="PF07650">
    <property type="entry name" value="KH_2"/>
    <property type="match status" value="1"/>
</dbReference>